<evidence type="ECO:0000256" key="16">
    <source>
        <dbReference type="HAMAP-Rule" id="MF_03133"/>
    </source>
</evidence>
<evidence type="ECO:0000256" key="11">
    <source>
        <dbReference type="ARBA" id="ARBA00022884"/>
    </source>
</evidence>
<keyword evidence="4" id="KW-0963">Cytoplasm</keyword>
<dbReference type="CDD" id="cd00673">
    <property type="entry name" value="AlaRS_core"/>
    <property type="match status" value="1"/>
</dbReference>
<reference evidence="18" key="1">
    <citation type="submission" date="2014-05" db="EMBL/GenBank/DDBJ databases">
        <authorList>
            <person name="Chronopoulou M."/>
        </authorList>
    </citation>
    <scope>NUCLEOTIDE SEQUENCE</scope>
    <source>
        <tissue evidence="18">Whole organism</tissue>
    </source>
</reference>
<dbReference type="GO" id="GO:0005524">
    <property type="term" value="F:ATP binding"/>
    <property type="evidence" value="ECO:0007669"/>
    <property type="project" value="UniProtKB-UniRule"/>
</dbReference>
<dbReference type="PROSITE" id="PS50860">
    <property type="entry name" value="AA_TRNA_LIGASE_II_ALA"/>
    <property type="match status" value="1"/>
</dbReference>
<dbReference type="GO" id="GO:0000049">
    <property type="term" value="F:tRNA binding"/>
    <property type="evidence" value="ECO:0007669"/>
    <property type="project" value="UniProtKB-KW"/>
</dbReference>
<dbReference type="Gene3D" id="3.30.980.10">
    <property type="entry name" value="Threonyl-trna Synthetase, Chain A, domain 2"/>
    <property type="match status" value="1"/>
</dbReference>
<keyword evidence="9 16" id="KW-0862">Zinc</keyword>
<keyword evidence="10 16" id="KW-0067">ATP-binding</keyword>
<evidence type="ECO:0000256" key="1">
    <source>
        <dbReference type="ARBA" id="ARBA00008429"/>
    </source>
</evidence>
<evidence type="ECO:0000256" key="7">
    <source>
        <dbReference type="ARBA" id="ARBA00022723"/>
    </source>
</evidence>
<comment type="cofactor">
    <cofactor evidence="16">
        <name>Zn(2+)</name>
        <dbReference type="ChEBI" id="CHEBI:29105"/>
    </cofactor>
    <text evidence="16">Binds 1 zinc ion per subunit.</text>
</comment>
<dbReference type="SUPFAM" id="SSF55186">
    <property type="entry name" value="ThrRS/AlaRS common domain"/>
    <property type="match status" value="1"/>
</dbReference>
<dbReference type="InterPro" id="IPR018164">
    <property type="entry name" value="Ala-tRNA-synth_IIc_N"/>
</dbReference>
<dbReference type="FunFam" id="3.10.310.40:FF:000002">
    <property type="entry name" value="alanine--tRNA ligase, cytoplasmic"/>
    <property type="match status" value="1"/>
</dbReference>
<evidence type="ECO:0000259" key="17">
    <source>
        <dbReference type="PROSITE" id="PS50860"/>
    </source>
</evidence>
<dbReference type="PRINTS" id="PR00980">
    <property type="entry name" value="TRNASYNTHALA"/>
</dbReference>
<organism evidence="18">
    <name type="scientific">Lepeophtheirus salmonis</name>
    <name type="common">Salmon louse</name>
    <name type="synonym">Caligus salmonis</name>
    <dbReference type="NCBI Taxonomy" id="72036"/>
    <lineage>
        <taxon>Eukaryota</taxon>
        <taxon>Metazoa</taxon>
        <taxon>Ecdysozoa</taxon>
        <taxon>Arthropoda</taxon>
        <taxon>Crustacea</taxon>
        <taxon>Multicrustacea</taxon>
        <taxon>Hexanauplia</taxon>
        <taxon>Copepoda</taxon>
        <taxon>Siphonostomatoida</taxon>
        <taxon>Caligidae</taxon>
        <taxon>Lepeophtheirus</taxon>
    </lineage>
</organism>
<dbReference type="SMART" id="SM00863">
    <property type="entry name" value="tRNA_SAD"/>
    <property type="match status" value="1"/>
</dbReference>
<feature type="binding site" evidence="16">
    <location>
        <position position="726"/>
    </location>
    <ligand>
        <name>Zn(2+)</name>
        <dbReference type="ChEBI" id="CHEBI:29105"/>
    </ligand>
</feature>
<feature type="binding site" evidence="16">
    <location>
        <position position="607"/>
    </location>
    <ligand>
        <name>Zn(2+)</name>
        <dbReference type="ChEBI" id="CHEBI:29105"/>
    </ligand>
</feature>
<evidence type="ECO:0000313" key="18">
    <source>
        <dbReference type="EMBL" id="CDW34228.1"/>
    </source>
</evidence>
<dbReference type="Pfam" id="PF01411">
    <property type="entry name" value="tRNA-synt_2c"/>
    <property type="match status" value="1"/>
</dbReference>
<dbReference type="InterPro" id="IPR050058">
    <property type="entry name" value="Ala-tRNA_ligase"/>
</dbReference>
<accession>A0A0K2U7K5</accession>
<dbReference type="Gene3D" id="3.30.930.10">
    <property type="entry name" value="Bira Bifunctional Protein, Domain 2"/>
    <property type="match status" value="1"/>
</dbReference>
<dbReference type="PANTHER" id="PTHR11777">
    <property type="entry name" value="ALANYL-TRNA SYNTHETASE"/>
    <property type="match status" value="1"/>
</dbReference>
<dbReference type="FunFam" id="3.30.930.10:FF:000011">
    <property type="entry name" value="Alanine--tRNA ligase, cytoplasmic"/>
    <property type="match status" value="1"/>
</dbReference>
<evidence type="ECO:0000256" key="13">
    <source>
        <dbReference type="ARBA" id="ARBA00023146"/>
    </source>
</evidence>
<dbReference type="OrthoDB" id="2423964at2759"/>
<comment type="domain">
    <text evidence="16">Consists of three domains; the N-terminal catalytic domain, the editing domain and the C-terminal C-Ala domain. The editing domain removes incorrectly charged amino acids, while the C-Ala domain, along with tRNA(Ala), serves as a bridge to cooperatively bring together the editing and aminoacylation centers thus stimulating deacylation of misacylated tRNAs.</text>
</comment>
<dbReference type="InterPro" id="IPR003156">
    <property type="entry name" value="DHHA1_dom"/>
</dbReference>
<dbReference type="Pfam" id="PF02272">
    <property type="entry name" value="DHHA1"/>
    <property type="match status" value="1"/>
</dbReference>
<comment type="similarity">
    <text evidence="1">Belongs to the class-II aminoacyl-tRNA synthetase family. Alax-L subfamily.</text>
</comment>
<keyword evidence="5 16" id="KW-0820">tRNA-binding</keyword>
<dbReference type="HAMAP" id="MF_00036_B">
    <property type="entry name" value="Ala_tRNA_synth_B"/>
    <property type="match status" value="1"/>
</dbReference>
<sequence length="965" mass="107726">MDSSLKADEIRKLFLDFFSKKKDHTYYHSSSTIPLDDPTLLFINAGMNQFKSVFVGTIDPNNDKAKLVRAVNSQKCVRAGGKHNDLEDVGKDSYHHTFFEMLGNWSFGDYFKKEICEWSWEFLTKELKMPEDRLYVSYFGGNEKTGLDPDLDCKQIWLDLGVPEERLLPGNMKDNFWEMGDTGPCGPCSEIHFDRVGGRNAAHLVNQDDPMVLEIWNLVFIQFNREADKSLKLLPKKHIDCGLGLERLVSAIQNKSSNYDTDIFTPIFEAIHERSGASKPYQGKFGDEDPDQIDMAYRVVADHIRTLTIVIADGGRPDNVGRGYVLRRILRRGIRFATEKLNAKPGFFGSLVDVVVSVLGHIFPELTKDPELIKDVINEEEIQFLKTLNRGRKLLDRTIGKMDSKILPGDVAWRLYDTYGFPIDLTQLMVEERNMTVDLEGYEKAKEKAVLMSQGKGAGTEDRLALDVHSIQELQDKSISTTDDKFKYHYEEKSSDFDSDYEFSGIEATIMALRYEKKFVDSIACGTECGIILDHTSFYAEQGGQIYDEGFIVKVNDDSVEFKVKNVQVRAGYVLHVGTLGEGELKIGEKVFLQIDTIRRQNVMKNHTGTHILNFALRQVLEGDSDQKGSLVASDKLRFDFTCKKAMTTDQVKAVEMCVNEIIRKNEEIFAKEASLAVAKTIQGLRAVFDETYPDPVRVVSVGIRVEKMEADPTGAAGSVTSVEFCGGTHLKRAGHLQVFVISSEEAIAKGIRRIIALTGPEAKKATQKAVLLQNKVDKVSLVVQEAKLSSKEMVKLITNLSEDISSSTISQWKKDEMRNSLKALKKTIDDKSKAKKAAVLSQIVEEAKIMVGNNENAPFLVKELNAFAQNKALDGALKVIKSSNIPAALFISGDEDTGKVLCMAQVNKELTSKLKANEWCQQVQKILNGKGGGKAESAQATGTNLNGIQEAISIAAEFAKLKLE</sequence>
<dbReference type="InterPro" id="IPR018165">
    <property type="entry name" value="Ala-tRNA-synth_IIc_core"/>
</dbReference>
<dbReference type="GO" id="GO:0002161">
    <property type="term" value="F:aminoacyl-tRNA deacylase activity"/>
    <property type="evidence" value="ECO:0007669"/>
    <property type="project" value="TreeGrafter"/>
</dbReference>
<evidence type="ECO:0000256" key="10">
    <source>
        <dbReference type="ARBA" id="ARBA00022840"/>
    </source>
</evidence>
<name>A0A0K2U7K5_LEPSM</name>
<evidence type="ECO:0000256" key="6">
    <source>
        <dbReference type="ARBA" id="ARBA00022598"/>
    </source>
</evidence>
<dbReference type="SUPFAM" id="SSF55681">
    <property type="entry name" value="Class II aaRS and biotin synthetases"/>
    <property type="match status" value="1"/>
</dbReference>
<feature type="domain" description="Alanyl-transfer RNA synthetases family profile" evidence="17">
    <location>
        <begin position="5"/>
        <end position="769"/>
    </location>
</feature>
<dbReference type="SUPFAM" id="SSF101353">
    <property type="entry name" value="Putative anticodon-binding domain of alanyl-tRNA synthetase (AlaRS)"/>
    <property type="match status" value="1"/>
</dbReference>
<keyword evidence="8 16" id="KW-0547">Nucleotide-binding</keyword>
<dbReference type="InterPro" id="IPR002318">
    <property type="entry name" value="Ala-tRNA-lgiase_IIc"/>
</dbReference>
<protein>
    <recommendedName>
        <fullName evidence="3">Alanine--tRNA ligase</fullName>
        <ecNumber evidence="2">6.1.1.7</ecNumber>
    </recommendedName>
    <alternativeName>
        <fullName evidence="14">Alanyl-tRNA synthetase</fullName>
    </alternativeName>
</protein>
<proteinExistence type="inferred from homology"/>
<dbReference type="InterPro" id="IPR009000">
    <property type="entry name" value="Transl_B-barrel_sf"/>
</dbReference>
<comment type="subunit">
    <text evidence="16">Monomer.</text>
</comment>
<evidence type="ECO:0000256" key="5">
    <source>
        <dbReference type="ARBA" id="ARBA00022555"/>
    </source>
</evidence>
<evidence type="ECO:0000256" key="9">
    <source>
        <dbReference type="ARBA" id="ARBA00022833"/>
    </source>
</evidence>
<evidence type="ECO:0000256" key="15">
    <source>
        <dbReference type="ARBA" id="ARBA00048300"/>
    </source>
</evidence>
<dbReference type="GO" id="GO:0006419">
    <property type="term" value="P:alanyl-tRNA aminoacylation"/>
    <property type="evidence" value="ECO:0007669"/>
    <property type="project" value="InterPro"/>
</dbReference>
<dbReference type="Pfam" id="PF07973">
    <property type="entry name" value="tRNA_SAD"/>
    <property type="match status" value="1"/>
</dbReference>
<dbReference type="InterPro" id="IPR018162">
    <property type="entry name" value="Ala-tRNA-ligase_IIc_anticod-bd"/>
</dbReference>
<dbReference type="Gene3D" id="3.10.310.40">
    <property type="match status" value="1"/>
</dbReference>
<dbReference type="FunFam" id="3.30.980.10:FF:000004">
    <property type="entry name" value="Alanine--tRNA ligase, cytoplasmic"/>
    <property type="match status" value="1"/>
</dbReference>
<comment type="function">
    <text evidence="16">Catalyzes the attachment of alanine to tRNA(Ala) in a two-step reaction: alanine is first activated by ATP to form Ala-AMP and then transferred to the acceptor end of tRNA(Ala). Also edits incorrectly charged tRNA(Ala) via its editing domain.</text>
</comment>
<dbReference type="EMBL" id="HACA01016867">
    <property type="protein sequence ID" value="CDW34228.1"/>
    <property type="molecule type" value="Transcribed_RNA"/>
</dbReference>
<feature type="binding site" evidence="16">
    <location>
        <position position="611"/>
    </location>
    <ligand>
        <name>Zn(2+)</name>
        <dbReference type="ChEBI" id="CHEBI:29105"/>
    </ligand>
</feature>
<keyword evidence="12 16" id="KW-0648">Protein biosynthesis</keyword>
<dbReference type="GO" id="GO:0004813">
    <property type="term" value="F:alanine-tRNA ligase activity"/>
    <property type="evidence" value="ECO:0007669"/>
    <property type="project" value="UniProtKB-UniRule"/>
</dbReference>
<dbReference type="InterPro" id="IPR012947">
    <property type="entry name" value="tRNA_SAD"/>
</dbReference>
<keyword evidence="6 16" id="KW-0436">Ligase</keyword>
<dbReference type="EC" id="6.1.1.7" evidence="2"/>
<dbReference type="GO" id="GO:0005739">
    <property type="term" value="C:mitochondrion"/>
    <property type="evidence" value="ECO:0007669"/>
    <property type="project" value="TreeGrafter"/>
</dbReference>
<keyword evidence="11 16" id="KW-0694">RNA-binding</keyword>
<evidence type="ECO:0000256" key="14">
    <source>
        <dbReference type="ARBA" id="ARBA00032577"/>
    </source>
</evidence>
<dbReference type="InterPro" id="IPR023033">
    <property type="entry name" value="Ala_tRNA_ligase_euk/bac"/>
</dbReference>
<feature type="binding site" evidence="16">
    <location>
        <position position="730"/>
    </location>
    <ligand>
        <name>Zn(2+)</name>
        <dbReference type="ChEBI" id="CHEBI:29105"/>
    </ligand>
</feature>
<dbReference type="AlphaFoldDB" id="A0A0K2U7K5"/>
<keyword evidence="7 16" id="KW-0479">Metal-binding</keyword>
<dbReference type="Gene3D" id="2.40.30.130">
    <property type="match status" value="1"/>
</dbReference>
<dbReference type="NCBIfam" id="TIGR00344">
    <property type="entry name" value="alaS"/>
    <property type="match status" value="1"/>
</dbReference>
<evidence type="ECO:0000256" key="12">
    <source>
        <dbReference type="ARBA" id="ARBA00022917"/>
    </source>
</evidence>
<dbReference type="InterPro" id="IPR018163">
    <property type="entry name" value="Thr/Ala-tRNA-synth_IIc_edit"/>
</dbReference>
<evidence type="ECO:0000256" key="2">
    <source>
        <dbReference type="ARBA" id="ARBA00013168"/>
    </source>
</evidence>
<evidence type="ECO:0000256" key="4">
    <source>
        <dbReference type="ARBA" id="ARBA00022490"/>
    </source>
</evidence>
<evidence type="ECO:0000256" key="8">
    <source>
        <dbReference type="ARBA" id="ARBA00022741"/>
    </source>
</evidence>
<comment type="catalytic activity">
    <reaction evidence="15 16">
        <text>tRNA(Ala) + L-alanine + ATP = L-alanyl-tRNA(Ala) + AMP + diphosphate</text>
        <dbReference type="Rhea" id="RHEA:12540"/>
        <dbReference type="Rhea" id="RHEA-COMP:9657"/>
        <dbReference type="Rhea" id="RHEA-COMP:9923"/>
        <dbReference type="ChEBI" id="CHEBI:30616"/>
        <dbReference type="ChEBI" id="CHEBI:33019"/>
        <dbReference type="ChEBI" id="CHEBI:57972"/>
        <dbReference type="ChEBI" id="CHEBI:78442"/>
        <dbReference type="ChEBI" id="CHEBI:78497"/>
        <dbReference type="ChEBI" id="CHEBI:456215"/>
        <dbReference type="EC" id="6.1.1.7"/>
    </reaction>
</comment>
<dbReference type="SUPFAM" id="SSF50447">
    <property type="entry name" value="Translation proteins"/>
    <property type="match status" value="1"/>
</dbReference>
<keyword evidence="13 16" id="KW-0030">Aminoacyl-tRNA synthetase</keyword>
<dbReference type="InterPro" id="IPR045864">
    <property type="entry name" value="aa-tRNA-synth_II/BPL/LPL"/>
</dbReference>
<evidence type="ECO:0000256" key="3">
    <source>
        <dbReference type="ARBA" id="ARBA00017959"/>
    </source>
</evidence>
<dbReference type="PANTHER" id="PTHR11777:SF9">
    <property type="entry name" value="ALANINE--TRNA LIGASE, CYTOPLASMIC"/>
    <property type="match status" value="1"/>
</dbReference>
<dbReference type="GO" id="GO:0008270">
    <property type="term" value="F:zinc ion binding"/>
    <property type="evidence" value="ECO:0007669"/>
    <property type="project" value="UniProtKB-UniRule"/>
</dbReference>